<keyword evidence="1" id="KW-1133">Transmembrane helix</keyword>
<keyword evidence="1" id="KW-0812">Transmembrane</keyword>
<keyword evidence="3" id="KW-1185">Reference proteome</keyword>
<dbReference type="AlphaFoldDB" id="A0A0V7ZPT1"/>
<accession>A0A0V7ZPT1</accession>
<gene>
    <name evidence="2" type="ORF">BC008_43395</name>
</gene>
<keyword evidence="1" id="KW-0472">Membrane</keyword>
<evidence type="ECO:0000313" key="3">
    <source>
        <dbReference type="Proteomes" id="UP000053372"/>
    </source>
</evidence>
<feature type="transmembrane region" description="Helical" evidence="1">
    <location>
        <begin position="45"/>
        <end position="63"/>
    </location>
</feature>
<organism evidence="2 3">
    <name type="scientific">Mastigocoleus testarum BC008</name>
    <dbReference type="NCBI Taxonomy" id="371196"/>
    <lineage>
        <taxon>Bacteria</taxon>
        <taxon>Bacillati</taxon>
        <taxon>Cyanobacteriota</taxon>
        <taxon>Cyanophyceae</taxon>
        <taxon>Nostocales</taxon>
        <taxon>Hapalosiphonaceae</taxon>
        <taxon>Mastigocoleus</taxon>
    </lineage>
</organism>
<comment type="caution">
    <text evidence="2">The sequence shown here is derived from an EMBL/GenBank/DDBJ whole genome shotgun (WGS) entry which is preliminary data.</text>
</comment>
<dbReference type="EMBL" id="LMTZ01000096">
    <property type="protein sequence ID" value="KST66569.1"/>
    <property type="molecule type" value="Genomic_DNA"/>
</dbReference>
<sequence length="85" mass="9999">MQNMISNRNSQYDQYQCPFVANPSDPHHYACPKCEKDYYFPKHRFPSILLLWVLIVAILLLVHNPNSEIESPEIKPTSQEVNLKR</sequence>
<evidence type="ECO:0000256" key="1">
    <source>
        <dbReference type="SAM" id="Phobius"/>
    </source>
</evidence>
<proteinExistence type="predicted"/>
<name>A0A0V7ZPT1_9CYAN</name>
<protein>
    <submittedName>
        <fullName evidence="2">Uncharacterized protein</fullName>
    </submittedName>
</protein>
<reference evidence="2 3" key="1">
    <citation type="journal article" date="2015" name="Genome Announc.">
        <title>Draft Genome of the Euendolithic (true boring) Cyanobacterium Mastigocoleus testarum strain BC008.</title>
        <authorList>
            <person name="Guida B.S."/>
            <person name="Garcia-Pichel F."/>
        </authorList>
    </citation>
    <scope>NUCLEOTIDE SEQUENCE [LARGE SCALE GENOMIC DNA]</scope>
    <source>
        <strain evidence="2 3">BC008</strain>
    </source>
</reference>
<evidence type="ECO:0000313" key="2">
    <source>
        <dbReference type="EMBL" id="KST66569.1"/>
    </source>
</evidence>
<dbReference type="Proteomes" id="UP000053372">
    <property type="component" value="Unassembled WGS sequence"/>
</dbReference>